<comment type="caution">
    <text evidence="1">The sequence shown here is derived from an EMBL/GenBank/DDBJ whole genome shotgun (WGS) entry which is preliminary data.</text>
</comment>
<evidence type="ECO:0000313" key="1">
    <source>
        <dbReference type="EMBL" id="MBB5871089.1"/>
    </source>
</evidence>
<dbReference type="RefSeq" id="WP_184838912.1">
    <property type="nucleotide sequence ID" value="NZ_JACHMN010000002.1"/>
</dbReference>
<dbReference type="Proteomes" id="UP000587527">
    <property type="component" value="Unassembled WGS sequence"/>
</dbReference>
<dbReference type="EMBL" id="JACHMN010000002">
    <property type="protein sequence ID" value="MBB5871089.1"/>
    <property type="molecule type" value="Genomic_DNA"/>
</dbReference>
<proteinExistence type="predicted"/>
<evidence type="ECO:0000313" key="2">
    <source>
        <dbReference type="Proteomes" id="UP000587527"/>
    </source>
</evidence>
<dbReference type="AlphaFoldDB" id="A0A841BVA2"/>
<accession>A0A841BVA2</accession>
<gene>
    <name evidence="1" type="ORF">F4553_004468</name>
</gene>
<sequence length="145" mass="15315">MTPVLDQATTAGGTLIAFPGRPSTSPVAVESLTLNELAVVFHAATHLIGDHHSRDILRMTDAVTTTIGIIGIDLIRQAAAIVDHAEITLNYELRSTILGSLYHGDHCQTLARVYLAAITPKPSAWAVATTTAAWHNAINTQAVAA</sequence>
<name>A0A841BVA2_9ACTN</name>
<protein>
    <submittedName>
        <fullName evidence="1">Uncharacterized protein</fullName>
    </submittedName>
</protein>
<keyword evidence="2" id="KW-1185">Reference proteome</keyword>
<reference evidence="1 2" key="1">
    <citation type="submission" date="2020-08" db="EMBL/GenBank/DDBJ databases">
        <title>Sequencing the genomes of 1000 actinobacteria strains.</title>
        <authorList>
            <person name="Klenk H.-P."/>
        </authorList>
    </citation>
    <scope>NUCLEOTIDE SEQUENCE [LARGE SCALE GENOMIC DNA]</scope>
    <source>
        <strain evidence="1 2">DSM 45362</strain>
    </source>
</reference>
<organism evidence="1 2">
    <name type="scientific">Allocatelliglobosispora scoriae</name>
    <dbReference type="NCBI Taxonomy" id="643052"/>
    <lineage>
        <taxon>Bacteria</taxon>
        <taxon>Bacillati</taxon>
        <taxon>Actinomycetota</taxon>
        <taxon>Actinomycetes</taxon>
        <taxon>Micromonosporales</taxon>
        <taxon>Micromonosporaceae</taxon>
        <taxon>Allocatelliglobosispora</taxon>
    </lineage>
</organism>